<comment type="caution">
    <text evidence="1">The sequence shown here is derived from an EMBL/GenBank/DDBJ whole genome shotgun (WGS) entry which is preliminary data.</text>
</comment>
<sequence>MRIGSDPAWNVRMDTGNASDQYKIATLFQKLGRPACAHDLARSTKTYTVPGQGSKQLQHFATFFGALLDTLRRVPQGGVNVIDLLLSHDLTYDITDFLDLQPVSVYRKSYSKLKISPERCSYSIDRFKYDPSPILQIAPVLIVTGVEQG</sequence>
<name>A0A178LAH3_9PSED</name>
<dbReference type="Proteomes" id="UP000078356">
    <property type="component" value="Unassembled WGS sequence"/>
</dbReference>
<organism evidence="1 2">
    <name type="scientific">Pseudomonas oryzihabitans</name>
    <dbReference type="NCBI Taxonomy" id="47885"/>
    <lineage>
        <taxon>Bacteria</taxon>
        <taxon>Pseudomonadati</taxon>
        <taxon>Pseudomonadota</taxon>
        <taxon>Gammaproteobacteria</taxon>
        <taxon>Pseudomonadales</taxon>
        <taxon>Pseudomonadaceae</taxon>
        <taxon>Pseudomonas</taxon>
    </lineage>
</organism>
<gene>
    <name evidence="1" type="ORF">A4V15_05485</name>
</gene>
<evidence type="ECO:0000313" key="2">
    <source>
        <dbReference type="Proteomes" id="UP000078356"/>
    </source>
</evidence>
<dbReference type="EMBL" id="LWCR01000034">
    <property type="protein sequence ID" value="OAN26610.1"/>
    <property type="molecule type" value="Genomic_DNA"/>
</dbReference>
<evidence type="ECO:0000313" key="1">
    <source>
        <dbReference type="EMBL" id="OAN26610.1"/>
    </source>
</evidence>
<protein>
    <submittedName>
        <fullName evidence="1">Uncharacterized protein</fullName>
    </submittedName>
</protein>
<dbReference type="AlphaFoldDB" id="A0A178LAH3"/>
<proteinExistence type="predicted"/>
<accession>A0A178LAH3</accession>
<reference evidence="1 2" key="1">
    <citation type="submission" date="2016-04" db="EMBL/GenBank/DDBJ databases">
        <title>Draft Genome Sequences of Staphylococcus capitis Strain H36, S. capitis Strain H65, S. cohnii Strain H62, S. hominis Strain H69, Mycobacterium iranicum Strain H39, Plantibacter sp. Strain H53, Pseudomonas oryzihabitans Strain H72, and Microbacterium sp. Strain H83, isolated from residential settings.</title>
        <authorList>
            <person name="Lymperopoulou D."/>
            <person name="Adams R.I."/>
            <person name="Lindow S."/>
            <person name="Coil D.A."/>
            <person name="Jospin G."/>
            <person name="Eisen J.A."/>
        </authorList>
    </citation>
    <scope>NUCLEOTIDE SEQUENCE [LARGE SCALE GENOMIC DNA]</scope>
    <source>
        <strain evidence="1 2">H72</strain>
    </source>
</reference>